<evidence type="ECO:0000259" key="1">
    <source>
        <dbReference type="PROSITE" id="PS51762"/>
    </source>
</evidence>
<dbReference type="GO" id="GO:0004553">
    <property type="term" value="F:hydrolase activity, hydrolyzing O-glycosyl compounds"/>
    <property type="evidence" value="ECO:0007669"/>
    <property type="project" value="InterPro"/>
</dbReference>
<protein>
    <recommendedName>
        <fullName evidence="1">GH16 domain-containing protein</fullName>
    </recommendedName>
</protein>
<evidence type="ECO:0000313" key="3">
    <source>
        <dbReference type="Proteomes" id="UP000569914"/>
    </source>
</evidence>
<dbReference type="SUPFAM" id="SSF49899">
    <property type="entry name" value="Concanavalin A-like lectins/glucanases"/>
    <property type="match status" value="1"/>
</dbReference>
<accession>A0A7Y9LGT5</accession>
<reference evidence="2 3" key="1">
    <citation type="submission" date="2020-07" db="EMBL/GenBank/DDBJ databases">
        <title>Sequencing the genomes of 1000 actinobacteria strains.</title>
        <authorList>
            <person name="Klenk H.-P."/>
        </authorList>
    </citation>
    <scope>NUCLEOTIDE SEQUENCE [LARGE SCALE GENOMIC DNA]</scope>
    <source>
        <strain evidence="2 3">DSM 22083</strain>
    </source>
</reference>
<sequence length="257" mass="28273">MILEAIMVDLNDEFTGPVLDQGRWLDHYFPHWTTLDRSAARYAFVPDGLRLRIDHDQPAWRVEDGPMRTSGLQTGSFAGPVGSSTGQQRHRTDGLVVRTAVPTRHLWTPSAGRVEVTAAASPDPACMLGIWLVGVEDGAPEDSGEILLAELYGSMIGPGRSTVRLGVKAHHDPRLTTDVTDHELPLDATTPHRYGTEWDETGVRILVDGHLIKTYDQVLAYPQQLMIALFEFPTAEDRDPAAYPKTADVLRVSGSGR</sequence>
<proteinExistence type="predicted"/>
<dbReference type="Gene3D" id="2.60.120.200">
    <property type="match status" value="1"/>
</dbReference>
<dbReference type="InterPro" id="IPR000757">
    <property type="entry name" value="Beta-glucanase-like"/>
</dbReference>
<dbReference type="RefSeq" id="WP_312879644.1">
    <property type="nucleotide sequence ID" value="NZ_JACCBU010000001.1"/>
</dbReference>
<dbReference type="CDD" id="cd00413">
    <property type="entry name" value="Glyco_hydrolase_16"/>
    <property type="match status" value="1"/>
</dbReference>
<dbReference type="PROSITE" id="PS51762">
    <property type="entry name" value="GH16_2"/>
    <property type="match status" value="1"/>
</dbReference>
<dbReference type="InterPro" id="IPR013320">
    <property type="entry name" value="ConA-like_dom_sf"/>
</dbReference>
<dbReference type="AlphaFoldDB" id="A0A7Y9LGT5"/>
<gene>
    <name evidence="2" type="ORF">BKA15_006900</name>
</gene>
<feature type="domain" description="GH16" evidence="1">
    <location>
        <begin position="30"/>
        <end position="257"/>
    </location>
</feature>
<name>A0A7Y9LGT5_9ACTN</name>
<comment type="caution">
    <text evidence="2">The sequence shown here is derived from an EMBL/GenBank/DDBJ whole genome shotgun (WGS) entry which is preliminary data.</text>
</comment>
<dbReference type="GO" id="GO:0005975">
    <property type="term" value="P:carbohydrate metabolic process"/>
    <property type="evidence" value="ECO:0007669"/>
    <property type="project" value="InterPro"/>
</dbReference>
<keyword evidence="3" id="KW-1185">Reference proteome</keyword>
<dbReference type="EMBL" id="JACCBU010000001">
    <property type="protein sequence ID" value="NYE75571.1"/>
    <property type="molecule type" value="Genomic_DNA"/>
</dbReference>
<dbReference type="Proteomes" id="UP000569914">
    <property type="component" value="Unassembled WGS sequence"/>
</dbReference>
<organism evidence="2 3">
    <name type="scientific">Microlunatus parietis</name>
    <dbReference type="NCBI Taxonomy" id="682979"/>
    <lineage>
        <taxon>Bacteria</taxon>
        <taxon>Bacillati</taxon>
        <taxon>Actinomycetota</taxon>
        <taxon>Actinomycetes</taxon>
        <taxon>Propionibacteriales</taxon>
        <taxon>Propionibacteriaceae</taxon>
        <taxon>Microlunatus</taxon>
    </lineage>
</organism>
<evidence type="ECO:0000313" key="2">
    <source>
        <dbReference type="EMBL" id="NYE75571.1"/>
    </source>
</evidence>